<dbReference type="Proteomes" id="UP001056756">
    <property type="component" value="Chromosome"/>
</dbReference>
<dbReference type="InterPro" id="IPR054331">
    <property type="entry name" value="LiaF_TM"/>
</dbReference>
<keyword evidence="1" id="KW-1133">Transmembrane helix</keyword>
<feature type="transmembrane region" description="Helical" evidence="1">
    <location>
        <begin position="53"/>
        <end position="84"/>
    </location>
</feature>
<name>A0A9J6Z9D1_9BACL</name>
<evidence type="ECO:0000256" key="1">
    <source>
        <dbReference type="SAM" id="Phobius"/>
    </source>
</evidence>
<accession>A0A9J6Z9D1</accession>
<gene>
    <name evidence="3" type="ORF">NAG76_12505</name>
</gene>
<proteinExistence type="predicted"/>
<dbReference type="KEGG" id="plig:NAG76_12505"/>
<organism evidence="3 4">
    <name type="scientific">Candidatus Pristimantibacillus lignocellulolyticus</name>
    <dbReference type="NCBI Taxonomy" id="2994561"/>
    <lineage>
        <taxon>Bacteria</taxon>
        <taxon>Bacillati</taxon>
        <taxon>Bacillota</taxon>
        <taxon>Bacilli</taxon>
        <taxon>Bacillales</taxon>
        <taxon>Paenibacillaceae</taxon>
        <taxon>Candidatus Pristimantibacillus</taxon>
    </lineage>
</organism>
<feature type="transmembrane region" description="Helical" evidence="1">
    <location>
        <begin position="6"/>
        <end position="23"/>
    </location>
</feature>
<reference evidence="3" key="1">
    <citation type="submission" date="2022-05" db="EMBL/GenBank/DDBJ databases">
        <title>Novel bacterial taxa in a minimal lignocellulolytic consortium and its capacity to transform plastics disclosed by genome-resolved metagenomics.</title>
        <authorList>
            <person name="Rodriguez C.A.D."/>
            <person name="Diaz-Garcia L."/>
            <person name="Herrera K."/>
            <person name="Tarazona N.A."/>
            <person name="Sproer C."/>
            <person name="Overmann J."/>
            <person name="Jimenez D.J."/>
        </authorList>
    </citation>
    <scope>NUCLEOTIDE SEQUENCE</scope>
    <source>
        <strain evidence="3">MAG5</strain>
    </source>
</reference>
<keyword evidence="1" id="KW-0812">Transmembrane</keyword>
<keyword evidence="1" id="KW-0472">Membrane</keyword>
<evidence type="ECO:0000259" key="2">
    <source>
        <dbReference type="Pfam" id="PF22570"/>
    </source>
</evidence>
<dbReference type="EMBL" id="CP097899">
    <property type="protein sequence ID" value="URN92674.1"/>
    <property type="molecule type" value="Genomic_DNA"/>
</dbReference>
<feature type="domain" description="LiaF transmembrane" evidence="2">
    <location>
        <begin position="6"/>
        <end position="94"/>
    </location>
</feature>
<evidence type="ECO:0000313" key="3">
    <source>
        <dbReference type="EMBL" id="URN92674.1"/>
    </source>
</evidence>
<feature type="transmembrane region" description="Helical" evidence="1">
    <location>
        <begin position="30"/>
        <end position="47"/>
    </location>
</feature>
<protein>
    <recommendedName>
        <fullName evidence="2">LiaF transmembrane domain-containing protein</fullName>
    </recommendedName>
</protein>
<evidence type="ECO:0000313" key="4">
    <source>
        <dbReference type="Proteomes" id="UP001056756"/>
    </source>
</evidence>
<dbReference type="AlphaFoldDB" id="A0A9J6Z9D1"/>
<dbReference type="Pfam" id="PF22570">
    <property type="entry name" value="LiaF-TM"/>
    <property type="match status" value="1"/>
</dbReference>
<sequence length="98" mass="10270">MNSKSLLGIICIVIGGILALKFFNILLGPIIAFLLPFILIACGVIGLKNGKKIIGSLFLIIGFVMLLGELGSILTLVLAIVLIVGGISVIKGKFGSRY</sequence>